<reference evidence="1" key="1">
    <citation type="journal article" date="2013" name="Environ. Microbiol.">
        <title>Microbiota from the distal guts of lean and obese adolescents exhibit partial functional redundancy besides clear differences in community structure.</title>
        <authorList>
            <person name="Ferrer M."/>
            <person name="Ruiz A."/>
            <person name="Lanza F."/>
            <person name="Haange S.B."/>
            <person name="Oberbach A."/>
            <person name="Till H."/>
            <person name="Bargiela R."/>
            <person name="Campoy C."/>
            <person name="Segura M.T."/>
            <person name="Richter M."/>
            <person name="von Bergen M."/>
            <person name="Seifert J."/>
            <person name="Suarez A."/>
        </authorList>
    </citation>
    <scope>NUCLEOTIDE SEQUENCE</scope>
</reference>
<proteinExistence type="predicted"/>
<evidence type="ECO:0000313" key="1">
    <source>
        <dbReference type="EMBL" id="EKC56296.1"/>
    </source>
</evidence>
<accession>K1TAE5</accession>
<protein>
    <submittedName>
        <fullName evidence="1">Alkaline shock protein</fullName>
    </submittedName>
</protein>
<comment type="caution">
    <text evidence="1">The sequence shown here is derived from an EMBL/GenBank/DDBJ whole genome shotgun (WGS) entry which is preliminary data.</text>
</comment>
<dbReference type="Pfam" id="PF03780">
    <property type="entry name" value="Asp23"/>
    <property type="match status" value="1"/>
</dbReference>
<feature type="non-terminal residue" evidence="1">
    <location>
        <position position="1"/>
    </location>
</feature>
<dbReference type="EMBL" id="AJWZ01007653">
    <property type="protein sequence ID" value="EKC56296.1"/>
    <property type="molecule type" value="Genomic_DNA"/>
</dbReference>
<organism evidence="1">
    <name type="scientific">human gut metagenome</name>
    <dbReference type="NCBI Taxonomy" id="408170"/>
    <lineage>
        <taxon>unclassified sequences</taxon>
        <taxon>metagenomes</taxon>
        <taxon>organismal metagenomes</taxon>
    </lineage>
</organism>
<gene>
    <name evidence="1" type="ORF">OBE_11139</name>
</gene>
<dbReference type="PANTHER" id="PTHR34297">
    <property type="entry name" value="HYPOTHETICAL CYTOSOLIC PROTEIN-RELATED"/>
    <property type="match status" value="1"/>
</dbReference>
<dbReference type="PANTHER" id="PTHR34297:SF1">
    <property type="entry name" value="ASP23_GLS24 FAMILY ENVELOPE STRESS RESPONSE PROTEIN"/>
    <property type="match status" value="1"/>
</dbReference>
<sequence>NDNRDSGGVVISNDVIASIAANAVKDVDGFGSFSSRPADLLSQAHLSESPRAVKVWSLDNDIKVQLFINIKSGFNIQSVCTAVQQSVKNAVQSMTGKVVSKVNVCVQGVDYCEPNELKN</sequence>
<name>K1TAE5_9ZZZZ</name>
<dbReference type="InterPro" id="IPR005531">
    <property type="entry name" value="Asp23"/>
</dbReference>
<dbReference type="AlphaFoldDB" id="K1TAE5"/>